<gene>
    <name evidence="2" type="ORF">GYMLUDRAFT_248578</name>
</gene>
<dbReference type="HOGENOM" id="CLU_2223569_0_0_1"/>
<keyword evidence="1" id="KW-0812">Transmembrane</keyword>
<evidence type="ECO:0000313" key="3">
    <source>
        <dbReference type="Proteomes" id="UP000053593"/>
    </source>
</evidence>
<dbReference type="AlphaFoldDB" id="A0A0D0AY51"/>
<protein>
    <submittedName>
        <fullName evidence="2">Uncharacterized protein</fullName>
    </submittedName>
</protein>
<organism evidence="2 3">
    <name type="scientific">Collybiopsis luxurians FD-317 M1</name>
    <dbReference type="NCBI Taxonomy" id="944289"/>
    <lineage>
        <taxon>Eukaryota</taxon>
        <taxon>Fungi</taxon>
        <taxon>Dikarya</taxon>
        <taxon>Basidiomycota</taxon>
        <taxon>Agaricomycotina</taxon>
        <taxon>Agaricomycetes</taxon>
        <taxon>Agaricomycetidae</taxon>
        <taxon>Agaricales</taxon>
        <taxon>Marasmiineae</taxon>
        <taxon>Omphalotaceae</taxon>
        <taxon>Collybiopsis</taxon>
        <taxon>Collybiopsis luxurians</taxon>
    </lineage>
</organism>
<evidence type="ECO:0000313" key="2">
    <source>
        <dbReference type="EMBL" id="KIK55530.1"/>
    </source>
</evidence>
<evidence type="ECO:0000256" key="1">
    <source>
        <dbReference type="SAM" id="Phobius"/>
    </source>
</evidence>
<sequence>MHPVCLVDGWDVWLFILGGFLINIMLDPSKVRQLDAYRNSFVHPTIMLSTTAHWRQRGQNHTGIVATFPATVSDSHTVTLLDPIGLTGGDAFFEPSLFEDSLFEAL</sequence>
<proteinExistence type="predicted"/>
<feature type="transmembrane region" description="Helical" evidence="1">
    <location>
        <begin position="12"/>
        <end position="29"/>
    </location>
</feature>
<dbReference type="EMBL" id="KN834805">
    <property type="protein sequence ID" value="KIK55530.1"/>
    <property type="molecule type" value="Genomic_DNA"/>
</dbReference>
<reference evidence="2 3" key="1">
    <citation type="submission" date="2014-04" db="EMBL/GenBank/DDBJ databases">
        <title>Evolutionary Origins and Diversification of the Mycorrhizal Mutualists.</title>
        <authorList>
            <consortium name="DOE Joint Genome Institute"/>
            <consortium name="Mycorrhizal Genomics Consortium"/>
            <person name="Kohler A."/>
            <person name="Kuo A."/>
            <person name="Nagy L.G."/>
            <person name="Floudas D."/>
            <person name="Copeland A."/>
            <person name="Barry K.W."/>
            <person name="Cichocki N."/>
            <person name="Veneault-Fourrey C."/>
            <person name="LaButti K."/>
            <person name="Lindquist E.A."/>
            <person name="Lipzen A."/>
            <person name="Lundell T."/>
            <person name="Morin E."/>
            <person name="Murat C."/>
            <person name="Riley R."/>
            <person name="Ohm R."/>
            <person name="Sun H."/>
            <person name="Tunlid A."/>
            <person name="Henrissat B."/>
            <person name="Grigoriev I.V."/>
            <person name="Hibbett D.S."/>
            <person name="Martin F."/>
        </authorList>
    </citation>
    <scope>NUCLEOTIDE SEQUENCE [LARGE SCALE GENOMIC DNA]</scope>
    <source>
        <strain evidence="2 3">FD-317 M1</strain>
    </source>
</reference>
<keyword evidence="3" id="KW-1185">Reference proteome</keyword>
<keyword evidence="1" id="KW-1133">Transmembrane helix</keyword>
<name>A0A0D0AY51_9AGAR</name>
<keyword evidence="1" id="KW-0472">Membrane</keyword>
<dbReference type="Proteomes" id="UP000053593">
    <property type="component" value="Unassembled WGS sequence"/>
</dbReference>
<accession>A0A0D0AY51</accession>